<evidence type="ECO:0000256" key="6">
    <source>
        <dbReference type="ARBA" id="ARBA00022692"/>
    </source>
</evidence>
<comment type="caution">
    <text evidence="13">The sequence shown here is derived from an EMBL/GenBank/DDBJ whole genome shotgun (WGS) entry which is preliminary data.</text>
</comment>
<comment type="pathway">
    <text evidence="2">Glycolipid biosynthesis; glycosylphosphatidylinositol-anchor biosynthesis.</text>
</comment>
<evidence type="ECO:0000256" key="8">
    <source>
        <dbReference type="ARBA" id="ARBA00022989"/>
    </source>
</evidence>
<name>A0A9W7XXS7_9FUNG</name>
<feature type="transmembrane region" description="Helical" evidence="11">
    <location>
        <begin position="293"/>
        <end position="311"/>
    </location>
</feature>
<feature type="signal peptide" evidence="12">
    <location>
        <begin position="1"/>
        <end position="22"/>
    </location>
</feature>
<feature type="transmembrane region" description="Helical" evidence="11">
    <location>
        <begin position="261"/>
        <end position="281"/>
    </location>
</feature>
<sequence>MPRHPRLQLVLGLLYALRVLLALSPAYIHPDEFFQGAEIAASDILGISGQRTWEFTSPQPVRSAAAIHVLQGPAFVLLRLLRDYLGVGLTPWRVFAAGRLGACLLTFLADWCVWRVVRRAGGRPGTTAVVLASSGGALAFFSHGFANSAAAAVLAACLDLLDGVRRGQEGAARCLVLGGLLAFGGFVHVTFPLFALPLALLALFSGMRPALRVLLGGLLASTLLVLADSLYYGRLVVAPLNNLRYNADADNLATHGQHPRYLHVLVSMPLVAGPLWAVFLWDACRGDLWTSGGMQGAAAAAATAGVAWLSLVGHQEPRFVVPALPAVVLATWPRHRRLGGGFWALWAVVGLAVVVALGTVHQAGVVPATLRIASDSVLASPSCVPLPNSTDHLCAAADPSAATHPLPLPANTGHQVTTFVFAWKTFMPPRHLLVQPSDSSSSGSSGGSDAARVVVRDLVGLDAMQAGEALRGMPQVGCASVGAGALVVDEAFGRTVLLAPASADVTSMGLRLRRVARDAPHVNFDHLAEVLRSPRSLAALDTYVLCHD</sequence>
<feature type="transmembrane region" description="Helical" evidence="11">
    <location>
        <begin position="175"/>
        <end position="201"/>
    </location>
</feature>
<feature type="transmembrane region" description="Helical" evidence="11">
    <location>
        <begin position="340"/>
        <end position="360"/>
    </location>
</feature>
<dbReference type="GO" id="GO:0000026">
    <property type="term" value="F:alpha-1,2-mannosyltransferase activity"/>
    <property type="evidence" value="ECO:0007669"/>
    <property type="project" value="TreeGrafter"/>
</dbReference>
<keyword evidence="14" id="KW-1185">Reference proteome</keyword>
<dbReference type="OrthoDB" id="10066429at2759"/>
<keyword evidence="8 11" id="KW-1133">Transmembrane helix</keyword>
<feature type="transmembrane region" description="Helical" evidence="11">
    <location>
        <begin position="94"/>
        <end position="117"/>
    </location>
</feature>
<comment type="similarity">
    <text evidence="10">Belongs to the glycosyltransferase 22 family. PIGZ subfamily.</text>
</comment>
<evidence type="ECO:0000256" key="9">
    <source>
        <dbReference type="ARBA" id="ARBA00023136"/>
    </source>
</evidence>
<evidence type="ECO:0000256" key="10">
    <source>
        <dbReference type="ARBA" id="ARBA00038466"/>
    </source>
</evidence>
<dbReference type="AlphaFoldDB" id="A0A9W7XXS7"/>
<dbReference type="GO" id="GO:0006506">
    <property type="term" value="P:GPI anchor biosynthetic process"/>
    <property type="evidence" value="ECO:0007669"/>
    <property type="project" value="UniProtKB-KW"/>
</dbReference>
<keyword evidence="3" id="KW-0337">GPI-anchor biosynthesis</keyword>
<dbReference type="InterPro" id="IPR005599">
    <property type="entry name" value="GPI_mannosylTrfase"/>
</dbReference>
<dbReference type="Proteomes" id="UP001149813">
    <property type="component" value="Unassembled WGS sequence"/>
</dbReference>
<evidence type="ECO:0000256" key="1">
    <source>
        <dbReference type="ARBA" id="ARBA00004477"/>
    </source>
</evidence>
<evidence type="ECO:0000256" key="7">
    <source>
        <dbReference type="ARBA" id="ARBA00022824"/>
    </source>
</evidence>
<keyword evidence="7 11" id="KW-0256">Endoplasmic reticulum</keyword>
<reference evidence="13" key="1">
    <citation type="submission" date="2022-07" db="EMBL/GenBank/DDBJ databases">
        <title>Phylogenomic reconstructions and comparative analyses of Kickxellomycotina fungi.</title>
        <authorList>
            <person name="Reynolds N.K."/>
            <person name="Stajich J.E."/>
            <person name="Barry K."/>
            <person name="Grigoriev I.V."/>
            <person name="Crous P."/>
            <person name="Smith M.E."/>
        </authorList>
    </citation>
    <scope>NUCLEOTIDE SEQUENCE</scope>
    <source>
        <strain evidence="13">NBRC 32514</strain>
    </source>
</reference>
<evidence type="ECO:0000313" key="13">
    <source>
        <dbReference type="EMBL" id="KAJ1722971.1"/>
    </source>
</evidence>
<organism evidence="13 14">
    <name type="scientific">Coemansia erecta</name>
    <dbReference type="NCBI Taxonomy" id="147472"/>
    <lineage>
        <taxon>Eukaryota</taxon>
        <taxon>Fungi</taxon>
        <taxon>Fungi incertae sedis</taxon>
        <taxon>Zoopagomycota</taxon>
        <taxon>Kickxellomycotina</taxon>
        <taxon>Kickxellomycetes</taxon>
        <taxon>Kickxellales</taxon>
        <taxon>Kickxellaceae</taxon>
        <taxon>Coemansia</taxon>
    </lineage>
</organism>
<keyword evidence="5" id="KW-0808">Transferase</keyword>
<accession>A0A9W7XXS7</accession>
<keyword evidence="4 11" id="KW-0328">Glycosyltransferase</keyword>
<dbReference type="PANTHER" id="PTHR22760:SF3">
    <property type="entry name" value="GPI MANNOSYLTRANSFERASE 4"/>
    <property type="match status" value="1"/>
</dbReference>
<keyword evidence="9 11" id="KW-0472">Membrane</keyword>
<feature type="chain" id="PRO_5040932436" description="Mannosyltransferase" evidence="12">
    <location>
        <begin position="23"/>
        <end position="548"/>
    </location>
</feature>
<keyword evidence="6 11" id="KW-0812">Transmembrane</keyword>
<proteinExistence type="inferred from homology"/>
<comment type="subcellular location">
    <subcellularLocation>
        <location evidence="1 11">Endoplasmic reticulum membrane</location>
        <topology evidence="1 11">Multi-pass membrane protein</topology>
    </subcellularLocation>
</comment>
<feature type="transmembrane region" description="Helical" evidence="11">
    <location>
        <begin position="213"/>
        <end position="233"/>
    </location>
</feature>
<evidence type="ECO:0000256" key="4">
    <source>
        <dbReference type="ARBA" id="ARBA00022676"/>
    </source>
</evidence>
<dbReference type="Pfam" id="PF03901">
    <property type="entry name" value="Glyco_transf_22"/>
    <property type="match status" value="1"/>
</dbReference>
<dbReference type="GO" id="GO:0005789">
    <property type="term" value="C:endoplasmic reticulum membrane"/>
    <property type="evidence" value="ECO:0007669"/>
    <property type="project" value="UniProtKB-SubCell"/>
</dbReference>
<dbReference type="EC" id="2.4.1.-" evidence="11"/>
<protein>
    <recommendedName>
        <fullName evidence="11">Mannosyltransferase</fullName>
        <ecNumber evidence="11">2.4.1.-</ecNumber>
    </recommendedName>
</protein>
<keyword evidence="12" id="KW-0732">Signal</keyword>
<gene>
    <name evidence="13" type="primary">SMP3</name>
    <name evidence="13" type="ORF">LPJ53_002637</name>
</gene>
<evidence type="ECO:0000256" key="11">
    <source>
        <dbReference type="RuleBase" id="RU363075"/>
    </source>
</evidence>
<evidence type="ECO:0000256" key="5">
    <source>
        <dbReference type="ARBA" id="ARBA00022679"/>
    </source>
</evidence>
<evidence type="ECO:0000256" key="3">
    <source>
        <dbReference type="ARBA" id="ARBA00022502"/>
    </source>
</evidence>
<evidence type="ECO:0000313" key="14">
    <source>
        <dbReference type="Proteomes" id="UP001149813"/>
    </source>
</evidence>
<evidence type="ECO:0000256" key="12">
    <source>
        <dbReference type="SAM" id="SignalP"/>
    </source>
</evidence>
<dbReference type="PANTHER" id="PTHR22760">
    <property type="entry name" value="GLYCOSYLTRANSFERASE"/>
    <property type="match status" value="1"/>
</dbReference>
<dbReference type="EMBL" id="JANBOJ010000086">
    <property type="protein sequence ID" value="KAJ1722971.1"/>
    <property type="molecule type" value="Genomic_DNA"/>
</dbReference>
<evidence type="ECO:0000256" key="2">
    <source>
        <dbReference type="ARBA" id="ARBA00004687"/>
    </source>
</evidence>